<accession>A0A2G9TKD8</accession>
<evidence type="ECO:0000313" key="1">
    <source>
        <dbReference type="EMBL" id="PIO58444.1"/>
    </source>
</evidence>
<dbReference type="AlphaFoldDB" id="A0A2G9TKD8"/>
<dbReference type="SUPFAM" id="SSF53474">
    <property type="entry name" value="alpha/beta-Hydrolases"/>
    <property type="match status" value="1"/>
</dbReference>
<dbReference type="PANTHER" id="PTHR45908">
    <property type="entry name" value="PROTEIN CBG11750-RELATED"/>
    <property type="match status" value="1"/>
</dbReference>
<gene>
    <name evidence="1" type="ORF">TELCIR_20122</name>
</gene>
<dbReference type="Proteomes" id="UP000230423">
    <property type="component" value="Unassembled WGS sequence"/>
</dbReference>
<organism evidence="1 2">
    <name type="scientific">Teladorsagia circumcincta</name>
    <name type="common">Brown stomach worm</name>
    <name type="synonym">Ostertagia circumcincta</name>
    <dbReference type="NCBI Taxonomy" id="45464"/>
    <lineage>
        <taxon>Eukaryota</taxon>
        <taxon>Metazoa</taxon>
        <taxon>Ecdysozoa</taxon>
        <taxon>Nematoda</taxon>
        <taxon>Chromadorea</taxon>
        <taxon>Rhabditida</taxon>
        <taxon>Rhabditina</taxon>
        <taxon>Rhabditomorpha</taxon>
        <taxon>Strongyloidea</taxon>
        <taxon>Trichostrongylidae</taxon>
        <taxon>Teladorsagia</taxon>
    </lineage>
</organism>
<evidence type="ECO:0000313" key="2">
    <source>
        <dbReference type="Proteomes" id="UP000230423"/>
    </source>
</evidence>
<dbReference type="Gene3D" id="3.40.50.1820">
    <property type="entry name" value="alpha/beta hydrolase"/>
    <property type="match status" value="1"/>
</dbReference>
<protein>
    <submittedName>
        <fullName evidence="1">Uncharacterized protein</fullName>
    </submittedName>
</protein>
<reference evidence="1 2" key="1">
    <citation type="submission" date="2015-09" db="EMBL/GenBank/DDBJ databases">
        <title>Draft genome of the parasitic nematode Teladorsagia circumcincta isolate WARC Sus (inbred).</title>
        <authorList>
            <person name="Mitreva M."/>
        </authorList>
    </citation>
    <scope>NUCLEOTIDE SEQUENCE [LARGE SCALE GENOMIC DNA]</scope>
    <source>
        <strain evidence="1 2">S</strain>
    </source>
</reference>
<dbReference type="OrthoDB" id="426718at2759"/>
<sequence>MLCSAKQRIDQRKNWAEFDTGYSPNDWSGIPYSQEIPYSFRVIHAHDVIPHSPPRGYHNYRHHKSEVFYNNDMTTDDYIECDEQESKACSDQNINVAFNDHHRYYNVYIYRWGAIGCTGDPVNPPTTPPKQA</sequence>
<dbReference type="EMBL" id="KZ361143">
    <property type="protein sequence ID" value="PIO58444.1"/>
    <property type="molecule type" value="Genomic_DNA"/>
</dbReference>
<dbReference type="PANTHER" id="PTHR45908:SF13">
    <property type="entry name" value="FUNGAL LIPASE-LIKE DOMAIN-CONTAINING PROTEIN"/>
    <property type="match status" value="1"/>
</dbReference>
<proteinExistence type="predicted"/>
<name>A0A2G9TKD8_TELCI</name>
<dbReference type="CDD" id="cd00741">
    <property type="entry name" value="Lipase"/>
    <property type="match status" value="1"/>
</dbReference>
<dbReference type="InterPro" id="IPR029058">
    <property type="entry name" value="AB_hydrolase_fold"/>
</dbReference>
<keyword evidence="2" id="KW-1185">Reference proteome</keyword>